<reference evidence="1 2" key="1">
    <citation type="submission" date="2024-01" db="EMBL/GenBank/DDBJ databases">
        <title>The genomes of 5 underutilized Papilionoideae crops provide insights into root nodulation and disease resistanc.</title>
        <authorList>
            <person name="Jiang F."/>
        </authorList>
    </citation>
    <scope>NUCLEOTIDE SEQUENCE [LARGE SCALE GENOMIC DNA]</scope>
    <source>
        <strain evidence="1">JINMINGXINNONG_FW02</strain>
        <tissue evidence="1">Leaves</tissue>
    </source>
</reference>
<sequence>MELRPFSRIFRQIMAKMTCGESFKGGVRLNKWNQGFGLGTVDVKMNKKDIVGENQKGGRKGGNMLSGYKSKQECMDESLGAKDGLEEESSGSFVCTGVEDNNLSCHGVFTGYRVLG</sequence>
<comment type="caution">
    <text evidence="1">The sequence shown here is derived from an EMBL/GenBank/DDBJ whole genome shotgun (WGS) entry which is preliminary data.</text>
</comment>
<gene>
    <name evidence="1" type="ORF">VNO80_03394</name>
</gene>
<proteinExistence type="predicted"/>
<dbReference type="Proteomes" id="UP001374584">
    <property type="component" value="Unassembled WGS sequence"/>
</dbReference>
<organism evidence="1 2">
    <name type="scientific">Phaseolus coccineus</name>
    <name type="common">Scarlet runner bean</name>
    <name type="synonym">Phaseolus multiflorus</name>
    <dbReference type="NCBI Taxonomy" id="3886"/>
    <lineage>
        <taxon>Eukaryota</taxon>
        <taxon>Viridiplantae</taxon>
        <taxon>Streptophyta</taxon>
        <taxon>Embryophyta</taxon>
        <taxon>Tracheophyta</taxon>
        <taxon>Spermatophyta</taxon>
        <taxon>Magnoliopsida</taxon>
        <taxon>eudicotyledons</taxon>
        <taxon>Gunneridae</taxon>
        <taxon>Pentapetalae</taxon>
        <taxon>rosids</taxon>
        <taxon>fabids</taxon>
        <taxon>Fabales</taxon>
        <taxon>Fabaceae</taxon>
        <taxon>Papilionoideae</taxon>
        <taxon>50 kb inversion clade</taxon>
        <taxon>NPAAA clade</taxon>
        <taxon>indigoferoid/millettioid clade</taxon>
        <taxon>Phaseoleae</taxon>
        <taxon>Phaseolus</taxon>
    </lineage>
</organism>
<evidence type="ECO:0000313" key="2">
    <source>
        <dbReference type="Proteomes" id="UP001374584"/>
    </source>
</evidence>
<protein>
    <submittedName>
        <fullName evidence="1">Uncharacterized protein</fullName>
    </submittedName>
</protein>
<dbReference type="AlphaFoldDB" id="A0AAN9RN06"/>
<evidence type="ECO:0000313" key="1">
    <source>
        <dbReference type="EMBL" id="KAK7377959.1"/>
    </source>
</evidence>
<dbReference type="EMBL" id="JAYMYR010000002">
    <property type="protein sequence ID" value="KAK7377959.1"/>
    <property type="molecule type" value="Genomic_DNA"/>
</dbReference>
<accession>A0AAN9RN06</accession>
<name>A0AAN9RN06_PHACN</name>
<keyword evidence="2" id="KW-1185">Reference proteome</keyword>